<name>M7TY47_EUTLA</name>
<dbReference type="STRING" id="1287681.M7TY47"/>
<dbReference type="HOGENOM" id="CLU_002322_2_0_1"/>
<dbReference type="InterPro" id="IPR057596">
    <property type="entry name" value="RDRP_core"/>
</dbReference>
<evidence type="ECO:0000256" key="1">
    <source>
        <dbReference type="RuleBase" id="RU363098"/>
    </source>
</evidence>
<dbReference type="eggNOG" id="KOG0988">
    <property type="taxonomic scope" value="Eukaryota"/>
</dbReference>
<organism evidence="4 5">
    <name type="scientific">Eutypa lata (strain UCR-EL1)</name>
    <name type="common">Grapevine dieback disease fungus</name>
    <name type="synonym">Eutypa armeniacae</name>
    <dbReference type="NCBI Taxonomy" id="1287681"/>
    <lineage>
        <taxon>Eukaryota</taxon>
        <taxon>Fungi</taxon>
        <taxon>Dikarya</taxon>
        <taxon>Ascomycota</taxon>
        <taxon>Pezizomycotina</taxon>
        <taxon>Sordariomycetes</taxon>
        <taxon>Xylariomycetidae</taxon>
        <taxon>Xylariales</taxon>
        <taxon>Diatrypaceae</taxon>
        <taxon>Eutypa</taxon>
    </lineage>
</organism>
<dbReference type="PANTHER" id="PTHR23079:SF14">
    <property type="entry name" value="RNA-DEPENDENT RNA POLYMERASE"/>
    <property type="match status" value="1"/>
</dbReference>
<dbReference type="Pfam" id="PF05183">
    <property type="entry name" value="RdRP"/>
    <property type="match status" value="1"/>
</dbReference>
<keyword evidence="1 4" id="KW-0696">RNA-directed RNA polymerase</keyword>
<dbReference type="GO" id="GO:0030422">
    <property type="term" value="P:siRNA processing"/>
    <property type="evidence" value="ECO:0007669"/>
    <property type="project" value="TreeGrafter"/>
</dbReference>
<dbReference type="EC" id="2.7.7.48" evidence="1"/>
<keyword evidence="1" id="KW-0694">RNA-binding</keyword>
<gene>
    <name evidence="4" type="ORF">UCREL1_1386</name>
</gene>
<dbReference type="KEGG" id="ela:UCREL1_1386"/>
<sequence length="695" mass="78139">MNDGIGRMSSSLARKVSECMGLMDVPAGFQGRIGSAKGVWIRHKTDFDADEGDWIETYPSQRKWKCDFLDPDLRTFEVRSEVRDLTPANLNLQFLPILQDRAVDAELMKSRVGAILADGLLKELETQRLAMNSPIQFRQWLHENGSSSRRAGRLRSCEVPFVAGLPKSQDEQMGFLLDGGFDPRKNKFLQEMAWNLRKEKCEELKKRLNIKVGRSTYAYMVVDFHGVLEEDEIHLGFSSRFRDEQSGFSETFLHGFDVLVARSPAHYVSDIQRVKAVFKPELGYLKDVVVFPTKGDVALADKLSGGDYDGDMAWVCWDPAIVTNFQNADVPKTPDLFKMGFLAKQSETYADLQSEGHTEEDLTAEFLQRSFRFNMQQAFLGMCTNWKDRLCYARGSVRDDAAVLLSTLLSNLVDQAKQGIVFTGGDWARLKRRLLGRKAADPPMPLYRSEVWDGRGTLNHINDYLKFAVAKPTIERELRNFHTWLDRGSTATHADNDLFSLYDHLRALADDSRTWKAVLEGLVADIHALNKEWSRITTTSRDAPWESKVQPIHERFLAIQPLTSSSSSSKAGPSSASVASSSTTSLSKRASKTVQVVLGPPGLDPGLTAWALYKASTLFKLYYNRSPKFVWWTAGAQLQHIKAMHVSPGLPVHVVSHMYAGLRPDAKYAQAIAAREEGRLSAIDEDEEVPREDDA</sequence>
<dbReference type="OMA" id="KEYCENQ"/>
<proteinExistence type="inferred from homology"/>
<evidence type="ECO:0000259" key="3">
    <source>
        <dbReference type="Pfam" id="PF05183"/>
    </source>
</evidence>
<dbReference type="InterPro" id="IPR007855">
    <property type="entry name" value="RDRP"/>
</dbReference>
<comment type="similarity">
    <text evidence="1">Belongs to the RdRP family.</text>
</comment>
<dbReference type="Proteomes" id="UP000012174">
    <property type="component" value="Unassembled WGS sequence"/>
</dbReference>
<protein>
    <recommendedName>
        <fullName evidence="1">RNA-dependent RNA polymerase</fullName>
        <ecNumber evidence="1">2.7.7.48</ecNumber>
    </recommendedName>
</protein>
<dbReference type="GO" id="GO:0003968">
    <property type="term" value="F:RNA-directed RNA polymerase activity"/>
    <property type="evidence" value="ECO:0007669"/>
    <property type="project" value="UniProtKB-KW"/>
</dbReference>
<evidence type="ECO:0000313" key="4">
    <source>
        <dbReference type="EMBL" id="EMR71580.1"/>
    </source>
</evidence>
<evidence type="ECO:0000256" key="2">
    <source>
        <dbReference type="SAM" id="MobiDB-lite"/>
    </source>
</evidence>
<keyword evidence="1" id="KW-0548">Nucleotidyltransferase</keyword>
<dbReference type="PANTHER" id="PTHR23079">
    <property type="entry name" value="RNA-DEPENDENT RNA POLYMERASE"/>
    <property type="match status" value="1"/>
</dbReference>
<keyword evidence="1" id="KW-0808">Transferase</keyword>
<dbReference type="AlphaFoldDB" id="M7TY47"/>
<dbReference type="OrthoDB" id="10055769at2759"/>
<dbReference type="GO" id="GO:0031380">
    <property type="term" value="C:nuclear RNA-directed RNA polymerase complex"/>
    <property type="evidence" value="ECO:0007669"/>
    <property type="project" value="TreeGrafter"/>
</dbReference>
<evidence type="ECO:0000313" key="5">
    <source>
        <dbReference type="Proteomes" id="UP000012174"/>
    </source>
</evidence>
<feature type="domain" description="RDRP core" evidence="3">
    <location>
        <begin position="1"/>
        <end position="468"/>
    </location>
</feature>
<dbReference type="GO" id="GO:0003723">
    <property type="term" value="F:RNA binding"/>
    <property type="evidence" value="ECO:0007669"/>
    <property type="project" value="UniProtKB-KW"/>
</dbReference>
<reference evidence="5" key="1">
    <citation type="journal article" date="2013" name="Genome Announc.">
        <title>Draft genome sequence of the grapevine dieback fungus Eutypa lata UCR-EL1.</title>
        <authorList>
            <person name="Blanco-Ulate B."/>
            <person name="Rolshausen P.E."/>
            <person name="Cantu D."/>
        </authorList>
    </citation>
    <scope>NUCLEOTIDE SEQUENCE [LARGE SCALE GENOMIC DNA]</scope>
    <source>
        <strain evidence="5">UCR-EL1</strain>
    </source>
</reference>
<dbReference type="EMBL" id="KB705622">
    <property type="protein sequence ID" value="EMR71580.1"/>
    <property type="molecule type" value="Genomic_DNA"/>
</dbReference>
<keyword evidence="5" id="KW-1185">Reference proteome</keyword>
<accession>M7TY47</accession>
<feature type="region of interest" description="Disordered" evidence="2">
    <location>
        <begin position="564"/>
        <end position="583"/>
    </location>
</feature>
<comment type="catalytic activity">
    <reaction evidence="1">
        <text>RNA(n) + a ribonucleoside 5'-triphosphate = RNA(n+1) + diphosphate</text>
        <dbReference type="Rhea" id="RHEA:21248"/>
        <dbReference type="Rhea" id="RHEA-COMP:14527"/>
        <dbReference type="Rhea" id="RHEA-COMP:17342"/>
        <dbReference type="ChEBI" id="CHEBI:33019"/>
        <dbReference type="ChEBI" id="CHEBI:61557"/>
        <dbReference type="ChEBI" id="CHEBI:140395"/>
        <dbReference type="EC" id="2.7.7.48"/>
    </reaction>
</comment>